<feature type="transmembrane region" description="Helical" evidence="10">
    <location>
        <begin position="212"/>
        <end position="230"/>
    </location>
</feature>
<dbReference type="InterPro" id="IPR003594">
    <property type="entry name" value="HATPase_dom"/>
</dbReference>
<dbReference type="InterPro" id="IPR050482">
    <property type="entry name" value="Sensor_HK_TwoCompSys"/>
</dbReference>
<evidence type="ECO:0000259" key="12">
    <source>
        <dbReference type="Pfam" id="PF07730"/>
    </source>
</evidence>
<evidence type="ECO:0000256" key="6">
    <source>
        <dbReference type="ARBA" id="ARBA00022777"/>
    </source>
</evidence>
<dbReference type="Gene3D" id="1.20.5.1930">
    <property type="match status" value="1"/>
</dbReference>
<feature type="region of interest" description="Disordered" evidence="9">
    <location>
        <begin position="419"/>
        <end position="450"/>
    </location>
</feature>
<evidence type="ECO:0000256" key="1">
    <source>
        <dbReference type="ARBA" id="ARBA00000085"/>
    </source>
</evidence>
<keyword evidence="4" id="KW-0808">Transferase</keyword>
<accession>A0A939S567</accession>
<evidence type="ECO:0000313" key="13">
    <source>
        <dbReference type="EMBL" id="MBO1901014.1"/>
    </source>
</evidence>
<evidence type="ECO:0000259" key="11">
    <source>
        <dbReference type="Pfam" id="PF02518"/>
    </source>
</evidence>
<evidence type="ECO:0000313" key="14">
    <source>
        <dbReference type="Proteomes" id="UP000664382"/>
    </source>
</evidence>
<dbReference type="GO" id="GO:0005524">
    <property type="term" value="F:ATP binding"/>
    <property type="evidence" value="ECO:0007669"/>
    <property type="project" value="UniProtKB-KW"/>
</dbReference>
<dbReference type="CDD" id="cd16917">
    <property type="entry name" value="HATPase_UhpB-NarQ-NarX-like"/>
    <property type="match status" value="1"/>
</dbReference>
<dbReference type="AlphaFoldDB" id="A0A939S567"/>
<dbReference type="InterPro" id="IPR011712">
    <property type="entry name" value="Sig_transdc_His_kin_sub3_dim/P"/>
</dbReference>
<keyword evidence="10" id="KW-1133">Transmembrane helix</keyword>
<protein>
    <recommendedName>
        <fullName evidence="2">histidine kinase</fullName>
        <ecNumber evidence="2">2.7.13.3</ecNumber>
    </recommendedName>
</protein>
<proteinExistence type="predicted"/>
<dbReference type="PANTHER" id="PTHR24421">
    <property type="entry name" value="NITRATE/NITRITE SENSOR PROTEIN NARX-RELATED"/>
    <property type="match status" value="1"/>
</dbReference>
<dbReference type="Gene3D" id="3.30.565.10">
    <property type="entry name" value="Histidine kinase-like ATPase, C-terminal domain"/>
    <property type="match status" value="1"/>
</dbReference>
<dbReference type="GO" id="GO:0016020">
    <property type="term" value="C:membrane"/>
    <property type="evidence" value="ECO:0007669"/>
    <property type="project" value="InterPro"/>
</dbReference>
<dbReference type="Pfam" id="PF02518">
    <property type="entry name" value="HATPase_c"/>
    <property type="match status" value="1"/>
</dbReference>
<keyword evidence="5" id="KW-0547">Nucleotide-binding</keyword>
<feature type="transmembrane region" description="Helical" evidence="10">
    <location>
        <begin position="170"/>
        <end position="192"/>
    </location>
</feature>
<keyword evidence="7" id="KW-0067">ATP-binding</keyword>
<feature type="compositionally biased region" description="Low complexity" evidence="9">
    <location>
        <begin position="7"/>
        <end position="31"/>
    </location>
</feature>
<keyword evidence="10" id="KW-0472">Membrane</keyword>
<sequence length="492" mass="51710">MIPRPIAPAGAESRSSRSSRSPSAAQPQPADAELRLPRPPGVFRRWLSDHPRTVDWTIVAVYLLGCALMVAAELVSSYAADNLSDIEADVANEMRARGAYLLWPHVLIPVAVTAAVAGLLAVRRRHPLLGVIVVSLLQIFELGFLALPNGIALIFLLYAVPVYRSIVAGWIAYGVALGTSVLFMALVAVIPWGGPVALVAYSGDRMAVSDVVILSVMTALWLLAALMLGINAGSRKRYVAALIDRAHQLAREREQRAELAAAAERSRIAREMHDIVAHSLSVVVTLAEGAAVALDADPAASRQAMQRASETGRSALVEMRRLLGVLRDPAAPGGSTTPEPRAAAPLAPQPGVGQVRDLVAGFAEAGLSVELSEEGVPAGDAAQQLAVYRIAQEGLTNALRYAGPGAEVRVILEHTPERTSLEIGDSGRSGALAGSERDRADGPIPGSGRGLAGVEQRVRIFGGVFEAGPHRGGWRLRAIIPTRGAGREGGGS</sequence>
<evidence type="ECO:0000256" key="3">
    <source>
        <dbReference type="ARBA" id="ARBA00022553"/>
    </source>
</evidence>
<comment type="caution">
    <text evidence="13">The sequence shown here is derived from an EMBL/GenBank/DDBJ whole genome shotgun (WGS) entry which is preliminary data.</text>
</comment>
<keyword evidence="3" id="KW-0597">Phosphoprotein</keyword>
<dbReference type="EMBL" id="JAGDYM010000004">
    <property type="protein sequence ID" value="MBO1901014.1"/>
    <property type="molecule type" value="Genomic_DNA"/>
</dbReference>
<evidence type="ECO:0000256" key="2">
    <source>
        <dbReference type="ARBA" id="ARBA00012438"/>
    </source>
</evidence>
<dbReference type="SUPFAM" id="SSF55874">
    <property type="entry name" value="ATPase domain of HSP90 chaperone/DNA topoisomerase II/histidine kinase"/>
    <property type="match status" value="1"/>
</dbReference>
<evidence type="ECO:0000256" key="9">
    <source>
        <dbReference type="SAM" id="MobiDB-lite"/>
    </source>
</evidence>
<evidence type="ECO:0000256" key="4">
    <source>
        <dbReference type="ARBA" id="ARBA00022679"/>
    </source>
</evidence>
<keyword evidence="14" id="KW-1185">Reference proteome</keyword>
<dbReference type="GO" id="GO:0046983">
    <property type="term" value="F:protein dimerization activity"/>
    <property type="evidence" value="ECO:0007669"/>
    <property type="project" value="InterPro"/>
</dbReference>
<keyword evidence="10" id="KW-0812">Transmembrane</keyword>
<feature type="transmembrane region" description="Helical" evidence="10">
    <location>
        <begin position="100"/>
        <end position="122"/>
    </location>
</feature>
<keyword evidence="8" id="KW-0902">Two-component regulatory system</keyword>
<organism evidence="13 14">
    <name type="scientific">Leucobacter weissii</name>
    <dbReference type="NCBI Taxonomy" id="1983706"/>
    <lineage>
        <taxon>Bacteria</taxon>
        <taxon>Bacillati</taxon>
        <taxon>Actinomycetota</taxon>
        <taxon>Actinomycetes</taxon>
        <taxon>Micrococcales</taxon>
        <taxon>Microbacteriaceae</taxon>
        <taxon>Leucobacter</taxon>
    </lineage>
</organism>
<evidence type="ECO:0000256" key="10">
    <source>
        <dbReference type="SAM" id="Phobius"/>
    </source>
</evidence>
<feature type="domain" description="Histidine kinase/HSP90-like ATPase" evidence="11">
    <location>
        <begin position="384"/>
        <end position="476"/>
    </location>
</feature>
<name>A0A939S567_9MICO</name>
<dbReference type="RefSeq" id="WP_208096042.1">
    <property type="nucleotide sequence ID" value="NZ_JAGDYM010000004.1"/>
</dbReference>
<evidence type="ECO:0000256" key="7">
    <source>
        <dbReference type="ARBA" id="ARBA00022840"/>
    </source>
</evidence>
<dbReference type="Pfam" id="PF07730">
    <property type="entry name" value="HisKA_3"/>
    <property type="match status" value="1"/>
</dbReference>
<feature type="region of interest" description="Disordered" evidence="9">
    <location>
        <begin position="1"/>
        <end position="37"/>
    </location>
</feature>
<dbReference type="GO" id="GO:0000155">
    <property type="term" value="F:phosphorelay sensor kinase activity"/>
    <property type="evidence" value="ECO:0007669"/>
    <property type="project" value="InterPro"/>
</dbReference>
<feature type="domain" description="Signal transduction histidine kinase subgroup 3 dimerisation and phosphoacceptor" evidence="12">
    <location>
        <begin position="264"/>
        <end position="329"/>
    </location>
</feature>
<gene>
    <name evidence="13" type="ORF">J4H92_03500</name>
</gene>
<evidence type="ECO:0000256" key="8">
    <source>
        <dbReference type="ARBA" id="ARBA00023012"/>
    </source>
</evidence>
<comment type="catalytic activity">
    <reaction evidence="1">
        <text>ATP + protein L-histidine = ADP + protein N-phospho-L-histidine.</text>
        <dbReference type="EC" id="2.7.13.3"/>
    </reaction>
</comment>
<reference evidence="13" key="1">
    <citation type="submission" date="2021-03" db="EMBL/GenBank/DDBJ databases">
        <title>Leucobacter chromiisoli sp. nov., isolated from chromium-containing soil of chemical plant.</title>
        <authorList>
            <person name="Xu Z."/>
        </authorList>
    </citation>
    <scope>NUCLEOTIDE SEQUENCE</scope>
    <source>
        <strain evidence="13">S27</strain>
    </source>
</reference>
<keyword evidence="6 13" id="KW-0418">Kinase</keyword>
<evidence type="ECO:0000256" key="5">
    <source>
        <dbReference type="ARBA" id="ARBA00022741"/>
    </source>
</evidence>
<dbReference type="EC" id="2.7.13.3" evidence="2"/>
<feature type="transmembrane region" description="Helical" evidence="10">
    <location>
        <begin position="56"/>
        <end position="79"/>
    </location>
</feature>
<dbReference type="PANTHER" id="PTHR24421:SF10">
    <property type="entry name" value="NITRATE_NITRITE SENSOR PROTEIN NARQ"/>
    <property type="match status" value="1"/>
</dbReference>
<dbReference type="Proteomes" id="UP000664382">
    <property type="component" value="Unassembled WGS sequence"/>
</dbReference>
<dbReference type="InterPro" id="IPR036890">
    <property type="entry name" value="HATPase_C_sf"/>
</dbReference>
<feature type="transmembrane region" description="Helical" evidence="10">
    <location>
        <begin position="128"/>
        <end position="158"/>
    </location>
</feature>